<sequence length="475" mass="55016">MFLLFLISYYRKITINYEYRQFYILKSFGFREGGNFSIAVDKSQNSFLYIGIANSREINYAAEVIQTQANLTCNVVQKYLNIKLSKILDLTDGPDTFTGVIPESSVYHALLGSCQEAFSKYDIEIEFINPTSYLDSRKIPCLYFRPISVVLFGSLILFWLVNWIFNFTLKNPLHMYLTVTFLITFLYIIIDTFALFHQHKSHLLTNLEKVSITFRCFHEILLLTAMIMAAKGWCIIIESIEPIEIFNGFFTSLLFSLPILILDTVPCSIYLQLALFITGFLGCFLYYNHLVESITQANSVVSAHLLLISQSGIDPETTPIHKKYEIFKTISNTVVWYFTMMMFRTVLFELLDMPFYIMTIIYDLATFALLSTTAWLFKLKSTTRNGYMMVGQNTDSVEFTLDDIERLNDDPELQRQATTPWHEGMPLPSQPRINRNSIPNNDNSDGQNNENHKTDKNETENKEEEKRNIDEITEI</sequence>
<dbReference type="VEuPathDB" id="TrichDB:TRFO_28885"/>
<dbReference type="InterPro" id="IPR009637">
    <property type="entry name" value="GPR107/GPR108-like"/>
</dbReference>
<dbReference type="GO" id="GO:0016020">
    <property type="term" value="C:membrane"/>
    <property type="evidence" value="ECO:0007669"/>
    <property type="project" value="InterPro"/>
</dbReference>
<keyword evidence="2" id="KW-0472">Membrane</keyword>
<dbReference type="Proteomes" id="UP000179807">
    <property type="component" value="Unassembled WGS sequence"/>
</dbReference>
<reference evidence="3" key="1">
    <citation type="submission" date="2016-10" db="EMBL/GenBank/DDBJ databases">
        <authorList>
            <person name="Benchimol M."/>
            <person name="Almeida L.G."/>
            <person name="Vasconcelos A.T."/>
            <person name="Perreira-Neves A."/>
            <person name="Rosa I.A."/>
            <person name="Tasca T."/>
            <person name="Bogo M.R."/>
            <person name="de Souza W."/>
        </authorList>
    </citation>
    <scope>NUCLEOTIDE SEQUENCE [LARGE SCALE GENOMIC DNA]</scope>
    <source>
        <strain evidence="3">K</strain>
    </source>
</reference>
<feature type="transmembrane region" description="Helical" evidence="2">
    <location>
        <begin position="217"/>
        <end position="239"/>
    </location>
</feature>
<dbReference type="RefSeq" id="XP_068356771.1">
    <property type="nucleotide sequence ID" value="XM_068506440.1"/>
</dbReference>
<feature type="compositionally biased region" description="Low complexity" evidence="1">
    <location>
        <begin position="440"/>
        <end position="449"/>
    </location>
</feature>
<dbReference type="PANTHER" id="PTHR21229">
    <property type="entry name" value="LUNG SEVEN TRANSMEMBRANE RECEPTOR"/>
    <property type="match status" value="1"/>
</dbReference>
<feature type="transmembrane region" description="Helical" evidence="2">
    <location>
        <begin position="325"/>
        <end position="343"/>
    </location>
</feature>
<evidence type="ECO:0000313" key="4">
    <source>
        <dbReference type="Proteomes" id="UP000179807"/>
    </source>
</evidence>
<feature type="transmembrane region" description="Helical" evidence="2">
    <location>
        <begin position="173"/>
        <end position="196"/>
    </location>
</feature>
<comment type="caution">
    <text evidence="3">The sequence shown here is derived from an EMBL/GenBank/DDBJ whole genome shotgun (WGS) entry which is preliminary data.</text>
</comment>
<feature type="transmembrane region" description="Helical" evidence="2">
    <location>
        <begin position="355"/>
        <end position="377"/>
    </location>
</feature>
<dbReference type="GeneID" id="94841144"/>
<keyword evidence="4" id="KW-1185">Reference proteome</keyword>
<evidence type="ECO:0000313" key="3">
    <source>
        <dbReference type="EMBL" id="OHT03635.1"/>
    </source>
</evidence>
<proteinExistence type="predicted"/>
<feature type="transmembrane region" description="Helical" evidence="2">
    <location>
        <begin position="142"/>
        <end position="161"/>
    </location>
</feature>
<evidence type="ECO:0000256" key="1">
    <source>
        <dbReference type="SAM" id="MobiDB-lite"/>
    </source>
</evidence>
<feature type="transmembrane region" description="Helical" evidence="2">
    <location>
        <begin position="245"/>
        <end position="262"/>
    </location>
</feature>
<name>A0A1J4JXB7_9EUKA</name>
<dbReference type="PANTHER" id="PTHR21229:SF2">
    <property type="entry name" value="RE59932P"/>
    <property type="match status" value="1"/>
</dbReference>
<keyword evidence="2" id="KW-0812">Transmembrane</keyword>
<dbReference type="GO" id="GO:0005794">
    <property type="term" value="C:Golgi apparatus"/>
    <property type="evidence" value="ECO:0007669"/>
    <property type="project" value="TreeGrafter"/>
</dbReference>
<dbReference type="EMBL" id="MLAK01000819">
    <property type="protein sequence ID" value="OHT03635.1"/>
    <property type="molecule type" value="Genomic_DNA"/>
</dbReference>
<feature type="transmembrane region" description="Helical" evidence="2">
    <location>
        <begin position="269"/>
        <end position="287"/>
    </location>
</feature>
<evidence type="ECO:0008006" key="5">
    <source>
        <dbReference type="Google" id="ProtNLM"/>
    </source>
</evidence>
<protein>
    <recommendedName>
        <fullName evidence="5">Intimal thickness related receptor IRP domain-containing protein</fullName>
    </recommendedName>
</protein>
<feature type="compositionally biased region" description="Basic and acidic residues" evidence="1">
    <location>
        <begin position="450"/>
        <end position="475"/>
    </location>
</feature>
<accession>A0A1J4JXB7</accession>
<keyword evidence="2" id="KW-1133">Transmembrane helix</keyword>
<organism evidence="3 4">
    <name type="scientific">Tritrichomonas foetus</name>
    <dbReference type="NCBI Taxonomy" id="1144522"/>
    <lineage>
        <taxon>Eukaryota</taxon>
        <taxon>Metamonada</taxon>
        <taxon>Parabasalia</taxon>
        <taxon>Tritrichomonadida</taxon>
        <taxon>Tritrichomonadidae</taxon>
        <taxon>Tritrichomonas</taxon>
    </lineage>
</organism>
<gene>
    <name evidence="3" type="ORF">TRFO_28885</name>
</gene>
<feature type="region of interest" description="Disordered" evidence="1">
    <location>
        <begin position="417"/>
        <end position="475"/>
    </location>
</feature>
<evidence type="ECO:0000256" key="2">
    <source>
        <dbReference type="SAM" id="Phobius"/>
    </source>
</evidence>
<dbReference type="AlphaFoldDB" id="A0A1J4JXB7"/>